<feature type="non-terminal residue" evidence="2">
    <location>
        <position position="1"/>
    </location>
</feature>
<feature type="region of interest" description="Disordered" evidence="1">
    <location>
        <begin position="1"/>
        <end position="31"/>
    </location>
</feature>
<protein>
    <submittedName>
        <fullName evidence="2">Uncharacterized protein</fullName>
    </submittedName>
</protein>
<feature type="compositionally biased region" description="Low complexity" evidence="1">
    <location>
        <begin position="14"/>
        <end position="31"/>
    </location>
</feature>
<proteinExistence type="predicted"/>
<organism evidence="2 3">
    <name type="scientific">Pristionchus fissidentatus</name>
    <dbReference type="NCBI Taxonomy" id="1538716"/>
    <lineage>
        <taxon>Eukaryota</taxon>
        <taxon>Metazoa</taxon>
        <taxon>Ecdysozoa</taxon>
        <taxon>Nematoda</taxon>
        <taxon>Chromadorea</taxon>
        <taxon>Rhabditida</taxon>
        <taxon>Rhabditina</taxon>
        <taxon>Diplogasteromorpha</taxon>
        <taxon>Diplogasteroidea</taxon>
        <taxon>Neodiplogasteridae</taxon>
        <taxon>Pristionchus</taxon>
    </lineage>
</organism>
<comment type="caution">
    <text evidence="2">The sequence shown here is derived from an EMBL/GenBank/DDBJ whole genome shotgun (WGS) entry which is preliminary data.</text>
</comment>
<keyword evidence="3" id="KW-1185">Reference proteome</keyword>
<sequence length="100" mass="10815">SHANFAEPFDYFLSRSSSTSSSSSSTTSSTCTSSRIQTLVSTRKKYDCRRLTQPSSATMMYTEPGKGLFSIEILGAMIIPILATSEHDPLVEALDAVSIL</sequence>
<feature type="non-terminal residue" evidence="2">
    <location>
        <position position="100"/>
    </location>
</feature>
<evidence type="ECO:0000313" key="2">
    <source>
        <dbReference type="EMBL" id="GMT23091.1"/>
    </source>
</evidence>
<accession>A0AAV5VX43</accession>
<reference evidence="2" key="1">
    <citation type="submission" date="2023-10" db="EMBL/GenBank/DDBJ databases">
        <title>Genome assembly of Pristionchus species.</title>
        <authorList>
            <person name="Yoshida K."/>
            <person name="Sommer R.J."/>
        </authorList>
    </citation>
    <scope>NUCLEOTIDE SEQUENCE</scope>
    <source>
        <strain evidence="2">RS5133</strain>
    </source>
</reference>
<name>A0AAV5VX43_9BILA</name>
<dbReference type="AlphaFoldDB" id="A0AAV5VX43"/>
<evidence type="ECO:0000313" key="3">
    <source>
        <dbReference type="Proteomes" id="UP001432322"/>
    </source>
</evidence>
<dbReference type="EMBL" id="BTSY01000004">
    <property type="protein sequence ID" value="GMT23091.1"/>
    <property type="molecule type" value="Genomic_DNA"/>
</dbReference>
<evidence type="ECO:0000256" key="1">
    <source>
        <dbReference type="SAM" id="MobiDB-lite"/>
    </source>
</evidence>
<dbReference type="Proteomes" id="UP001432322">
    <property type="component" value="Unassembled WGS sequence"/>
</dbReference>
<gene>
    <name evidence="2" type="ORF">PFISCL1PPCAC_14388</name>
</gene>